<evidence type="ECO:0000313" key="4">
    <source>
        <dbReference type="WBParaSite" id="OFLC_0001461501-mRNA-1"/>
    </source>
</evidence>
<dbReference type="AlphaFoldDB" id="A0A183I4E5"/>
<evidence type="ECO:0000256" key="1">
    <source>
        <dbReference type="SAM" id="MobiDB-lite"/>
    </source>
</evidence>
<protein>
    <submittedName>
        <fullName evidence="4">BHLH domain-containing protein</fullName>
    </submittedName>
</protein>
<organism evidence="4">
    <name type="scientific">Onchocerca flexuosa</name>
    <dbReference type="NCBI Taxonomy" id="387005"/>
    <lineage>
        <taxon>Eukaryota</taxon>
        <taxon>Metazoa</taxon>
        <taxon>Ecdysozoa</taxon>
        <taxon>Nematoda</taxon>
        <taxon>Chromadorea</taxon>
        <taxon>Rhabditida</taxon>
        <taxon>Spirurina</taxon>
        <taxon>Spiruromorpha</taxon>
        <taxon>Filarioidea</taxon>
        <taxon>Onchocercidae</taxon>
        <taxon>Onchocerca</taxon>
    </lineage>
</organism>
<dbReference type="WBParaSite" id="OFLC_0001461501-mRNA-1">
    <property type="protein sequence ID" value="OFLC_0001461501-mRNA-1"/>
    <property type="gene ID" value="OFLC_0001461501"/>
</dbReference>
<name>A0A183I4E5_9BILA</name>
<dbReference type="STRING" id="387005.A0A183I4E5"/>
<sequence>MSTSLPTSNTVIGSHDHFHLSTNERRIRNRSLCSLLLTPPLYPGYSAKLDKSLKSNFYRSSWKSTVSEIATPSNPISSNSISVDCYPSSTQSVTGTTNTFQREISFQLQSTENSPKKYTNSKESSGYSSGTSESDLENEQHSKKTLATTNTDSSNNTTMNDNYNNNISGEQEVGKVERATKRPPTRQQRNRQHTLEKNRRRSVPASLRDAFTDEIVRVLEINGVFQYETDAVSFHFDYYYHHHQISLLIIEDVN</sequence>
<feature type="region of interest" description="Disordered" evidence="1">
    <location>
        <begin position="107"/>
        <end position="203"/>
    </location>
</feature>
<dbReference type="EMBL" id="UZAJ01040996">
    <property type="protein sequence ID" value="VDP17834.1"/>
    <property type="molecule type" value="Genomic_DNA"/>
</dbReference>
<evidence type="ECO:0000313" key="2">
    <source>
        <dbReference type="EMBL" id="VDP17834.1"/>
    </source>
</evidence>
<feature type="compositionally biased region" description="Basic residues" evidence="1">
    <location>
        <begin position="181"/>
        <end position="202"/>
    </location>
</feature>
<dbReference type="Proteomes" id="UP000267606">
    <property type="component" value="Unassembled WGS sequence"/>
</dbReference>
<evidence type="ECO:0000313" key="3">
    <source>
        <dbReference type="Proteomes" id="UP000267606"/>
    </source>
</evidence>
<feature type="compositionally biased region" description="Polar residues" evidence="1">
    <location>
        <begin position="107"/>
        <end position="117"/>
    </location>
</feature>
<feature type="compositionally biased region" description="Low complexity" evidence="1">
    <location>
        <begin position="148"/>
        <end position="166"/>
    </location>
</feature>
<reference evidence="2 3" key="2">
    <citation type="submission" date="2018-11" db="EMBL/GenBank/DDBJ databases">
        <authorList>
            <consortium name="Pathogen Informatics"/>
        </authorList>
    </citation>
    <scope>NUCLEOTIDE SEQUENCE [LARGE SCALE GENOMIC DNA]</scope>
</reference>
<accession>A0A183I4E5</accession>
<feature type="compositionally biased region" description="Low complexity" evidence="1">
    <location>
        <begin position="121"/>
        <end position="133"/>
    </location>
</feature>
<proteinExistence type="predicted"/>
<reference evidence="4" key="1">
    <citation type="submission" date="2016-06" db="UniProtKB">
        <authorList>
            <consortium name="WormBaseParasite"/>
        </authorList>
    </citation>
    <scope>IDENTIFICATION</scope>
</reference>
<gene>
    <name evidence="2" type="ORF">OFLC_LOCUS14606</name>
</gene>
<keyword evidence="3" id="KW-1185">Reference proteome</keyword>